<feature type="region of interest" description="Disordered" evidence="1">
    <location>
        <begin position="166"/>
        <end position="188"/>
    </location>
</feature>
<evidence type="ECO:0000313" key="3">
    <source>
        <dbReference type="EMBL" id="KAK3778048.1"/>
    </source>
</evidence>
<evidence type="ECO:0000259" key="2">
    <source>
        <dbReference type="Pfam" id="PF20700"/>
    </source>
</evidence>
<keyword evidence="4" id="KW-1185">Reference proteome</keyword>
<proteinExistence type="predicted"/>
<feature type="domain" description="Mutator-like transposase" evidence="2">
    <location>
        <begin position="2"/>
        <end position="119"/>
    </location>
</feature>
<sequence length="188" mass="21232">MVGDGDSKAHTRLLQIQPYGAEEVQKEECINHVGKRLDAALSNLVANCSKKSVTLGGQGHGRLTHEAIRKLQIYYSQAIRSANSAEEMRRNLLASIHHGYSTYDLPQHQYCPPGPNSWCFFKRPGHSKKSLGFREQEHGQRLGQARLKKRLFKSTLEEQQKVTVAAREKARQEKEAEESGPAYQANMF</sequence>
<dbReference type="AlphaFoldDB" id="A0AAE1DQJ0"/>
<name>A0AAE1DQJ0_9GAST</name>
<dbReference type="Pfam" id="PF20700">
    <property type="entry name" value="Mutator"/>
    <property type="match status" value="1"/>
</dbReference>
<protein>
    <recommendedName>
        <fullName evidence="2">Mutator-like transposase domain-containing protein</fullName>
    </recommendedName>
</protein>
<dbReference type="EMBL" id="JAWDGP010003028">
    <property type="protein sequence ID" value="KAK3778048.1"/>
    <property type="molecule type" value="Genomic_DNA"/>
</dbReference>
<evidence type="ECO:0000256" key="1">
    <source>
        <dbReference type="SAM" id="MobiDB-lite"/>
    </source>
</evidence>
<reference evidence="3" key="1">
    <citation type="journal article" date="2023" name="G3 (Bethesda)">
        <title>A reference genome for the long-term kleptoplast-retaining sea slug Elysia crispata morphotype clarki.</title>
        <authorList>
            <person name="Eastman K.E."/>
            <person name="Pendleton A.L."/>
            <person name="Shaikh M.A."/>
            <person name="Suttiyut T."/>
            <person name="Ogas R."/>
            <person name="Tomko P."/>
            <person name="Gavelis G."/>
            <person name="Widhalm J.R."/>
            <person name="Wisecaver J.H."/>
        </authorList>
    </citation>
    <scope>NUCLEOTIDE SEQUENCE</scope>
    <source>
        <strain evidence="3">ECLA1</strain>
    </source>
</reference>
<gene>
    <name evidence="3" type="ORF">RRG08_004843</name>
</gene>
<dbReference type="Proteomes" id="UP001283361">
    <property type="component" value="Unassembled WGS sequence"/>
</dbReference>
<accession>A0AAE1DQJ0</accession>
<evidence type="ECO:0000313" key="4">
    <source>
        <dbReference type="Proteomes" id="UP001283361"/>
    </source>
</evidence>
<dbReference type="InterPro" id="IPR049012">
    <property type="entry name" value="Mutator_transp_dom"/>
</dbReference>
<comment type="caution">
    <text evidence="3">The sequence shown here is derived from an EMBL/GenBank/DDBJ whole genome shotgun (WGS) entry which is preliminary data.</text>
</comment>
<organism evidence="3 4">
    <name type="scientific">Elysia crispata</name>
    <name type="common">lettuce slug</name>
    <dbReference type="NCBI Taxonomy" id="231223"/>
    <lineage>
        <taxon>Eukaryota</taxon>
        <taxon>Metazoa</taxon>
        <taxon>Spiralia</taxon>
        <taxon>Lophotrochozoa</taxon>
        <taxon>Mollusca</taxon>
        <taxon>Gastropoda</taxon>
        <taxon>Heterobranchia</taxon>
        <taxon>Euthyneura</taxon>
        <taxon>Panpulmonata</taxon>
        <taxon>Sacoglossa</taxon>
        <taxon>Placobranchoidea</taxon>
        <taxon>Plakobranchidae</taxon>
        <taxon>Elysia</taxon>
    </lineage>
</organism>